<dbReference type="InterPro" id="IPR023631">
    <property type="entry name" value="Amidase_dom"/>
</dbReference>
<sequence>MASRRDTLAHLGALFGLSWLPTSSRGPHTAERLADHLMDLLNVDPVAQDDPLRGSIVAYQAGRARGSYTAVEITTRALDRCRSLSTTLHAIDLLADSALEEARASDARLRQRALRGPLDGVPLFAKSIYDMKGLPTTASSAAWAQLFPQVVQRDALEVQRLRAAGAVLLGKTVADDFAYRGNGTSSLSGQVRNPHDQAGLRTPGGSSAGSAVVVACGAAFAALGTDDGGSNRIPAQFSGVVGVKPTFGLVPRTGVIPTWPVLDTHGPLARSVADAALMLDAIAGPDASDGLALTTPHTRGALAALRGEALRGARLGLVEFHVPRAQMRPDTVQIFDRAMADCVAAGAIVEPFTSPVNRASVQEQMSAASKARGDVEPNANAPAPTANALLRYFAGQVEAQGGSLDDARAMVRRGLTAYRAFYDVLPETWEAMALQMEQPYEQDAASRSFLKSRETVVAQLAAAMQAQRFDAMVYPTMPFGAPLASDRWPDVRTTLGYGNTLGLPEVSVPAGYDAQGLPAGNLSFVGLPGSDARLLALAHSYEQASKRFVAPPM</sequence>
<evidence type="ECO:0000313" key="4">
    <source>
        <dbReference type="Proteomes" id="UP000264071"/>
    </source>
</evidence>
<organism evidence="3 4">
    <name type="scientific">Gemmatimonas aurantiaca</name>
    <dbReference type="NCBI Taxonomy" id="173480"/>
    <lineage>
        <taxon>Bacteria</taxon>
        <taxon>Pseudomonadati</taxon>
        <taxon>Gemmatimonadota</taxon>
        <taxon>Gemmatimonadia</taxon>
        <taxon>Gemmatimonadales</taxon>
        <taxon>Gemmatimonadaceae</taxon>
        <taxon>Gemmatimonas</taxon>
    </lineage>
</organism>
<dbReference type="Gene3D" id="3.90.1300.10">
    <property type="entry name" value="Amidase signature (AS) domain"/>
    <property type="match status" value="1"/>
</dbReference>
<dbReference type="PANTHER" id="PTHR42678">
    <property type="entry name" value="AMIDASE"/>
    <property type="match status" value="1"/>
</dbReference>
<gene>
    <name evidence="3" type="ORF">DGD08_16605</name>
</gene>
<dbReference type="Pfam" id="PF01425">
    <property type="entry name" value="Amidase"/>
    <property type="match status" value="1"/>
</dbReference>
<proteinExistence type="predicted"/>
<dbReference type="PANTHER" id="PTHR42678:SF34">
    <property type="entry name" value="OS04G0183300 PROTEIN"/>
    <property type="match status" value="1"/>
</dbReference>
<name>A0A3D4VDL7_9BACT</name>
<evidence type="ECO:0000259" key="2">
    <source>
        <dbReference type="Pfam" id="PF01425"/>
    </source>
</evidence>
<dbReference type="OMA" id="VEDLAIM"/>
<feature type="region of interest" description="Disordered" evidence="1">
    <location>
        <begin position="185"/>
        <end position="204"/>
    </location>
</feature>
<protein>
    <submittedName>
        <fullName evidence="3">Amidase</fullName>
    </submittedName>
</protein>
<dbReference type="EMBL" id="DPIY01000012">
    <property type="protein sequence ID" value="HCT58822.1"/>
    <property type="molecule type" value="Genomic_DNA"/>
</dbReference>
<comment type="caution">
    <text evidence="3">The sequence shown here is derived from an EMBL/GenBank/DDBJ whole genome shotgun (WGS) entry which is preliminary data.</text>
</comment>
<dbReference type="InterPro" id="IPR036928">
    <property type="entry name" value="AS_sf"/>
</dbReference>
<evidence type="ECO:0000256" key="1">
    <source>
        <dbReference type="SAM" id="MobiDB-lite"/>
    </source>
</evidence>
<dbReference type="SUPFAM" id="SSF75304">
    <property type="entry name" value="Amidase signature (AS) enzymes"/>
    <property type="match status" value="1"/>
</dbReference>
<dbReference type="AlphaFoldDB" id="A0A3D4VDL7"/>
<evidence type="ECO:0000313" key="3">
    <source>
        <dbReference type="EMBL" id="HCT58822.1"/>
    </source>
</evidence>
<feature type="domain" description="Amidase" evidence="2">
    <location>
        <begin position="72"/>
        <end position="535"/>
    </location>
</feature>
<dbReference type="Proteomes" id="UP000264071">
    <property type="component" value="Unassembled WGS sequence"/>
</dbReference>
<reference evidence="3 4" key="1">
    <citation type="journal article" date="2018" name="Nat. Biotechnol.">
        <title>A standardized bacterial taxonomy based on genome phylogeny substantially revises the tree of life.</title>
        <authorList>
            <person name="Parks D.H."/>
            <person name="Chuvochina M."/>
            <person name="Waite D.W."/>
            <person name="Rinke C."/>
            <person name="Skarshewski A."/>
            <person name="Chaumeil P.A."/>
            <person name="Hugenholtz P."/>
        </authorList>
    </citation>
    <scope>NUCLEOTIDE SEQUENCE [LARGE SCALE GENOMIC DNA]</scope>
    <source>
        <strain evidence="3">UBA8844</strain>
    </source>
</reference>
<accession>A0A3D4VDL7</accession>